<dbReference type="PATRIC" id="fig|1359194.3.peg.1189"/>
<evidence type="ECO:0000256" key="1">
    <source>
        <dbReference type="SAM" id="Phobius"/>
    </source>
</evidence>
<dbReference type="EMBL" id="LAOJ01000001">
    <property type="protein sequence ID" value="KJV92535.1"/>
    <property type="molecule type" value="Genomic_DNA"/>
</dbReference>
<dbReference type="RefSeq" id="WP_045799815.1">
    <property type="nucleotide sequence ID" value="NZ_LAOJ01000001.1"/>
</dbReference>
<keyword evidence="1" id="KW-0812">Transmembrane</keyword>
<accession>A0A0F3QIW0</accession>
<sequence length="838" mass="94318">MNFLRKAFISIFTTFAALFLVAYLIFYSANHGHMNKPLKRVIEFYLSKNDIKAVIDDLNFKENHLIINKISLYLIDNAEGEINDLDITLNFKNLFSNSLLIEAYFNVAQFSVISNNKEEIINTQINGDYSLNIFQRNILTNINLTSIKSDILTDEKGAGLPLGKAICVYKTSNTKSNPKIADCKLNFGNKASLTLNSKVTDKNIDANANIVNIPLIIYQTVEKIIPNNPVISYLREHIKQGHIQNGELSIKLDRKFLKENILEDDNLKANLHISNFEYKYHKDLPALTKVDTNIVISGAEIKFLINEAYSGNSVLSNGIMTFKWEGPLKSQFVFNATAKGEISDLVDFIPNDAYQNVKNEDIDLKEIKGNANSIIEIIIPINPEIDNSYNVTSTLTDINFNTLSNNILLQQGEAKGVFKDNQLNITGKGKINNYVSNFTYDHDMVNENNNCLLKIKSNITANNKSFGILKLMSGSAVLDFEYKKQNNNTTIDLNSNLDNLEFYIDKVAIHKQLRKKANLNIHTKLSDKGSDKNIEFNLSGDDSLKISGNILAKKDTYNISLLSINHKNTRLSGKITIDSHNLNTEIYGSVLDLSNSNMMEFLQKDGDSTRNVMLKTNIYKILLKDNVILDNFDLAIKCDKVRCFSGFLNSNISNNGKVRMSLTAQESYEQWLIESDNAGALLKGLGMYSSMQDGYAKINLNTRRYKVKKGDIIPILDGKFYITRFALTDTPFLTRLVSFVSIPGLLSSITNNKNISFEDMNGNFSYQGNVITLYGAEAHGPFFDFTMKGNIDTNQKLIQIKGNVIPSFFFISSIVTKIPVVGKIFSKVAPYSLKIQYK</sequence>
<keyword evidence="1" id="KW-0472">Membrane</keyword>
<organism evidence="2 3">
    <name type="scientific">Rickettsia bellii str. RML Mogi</name>
    <dbReference type="NCBI Taxonomy" id="1359194"/>
    <lineage>
        <taxon>Bacteria</taxon>
        <taxon>Pseudomonadati</taxon>
        <taxon>Pseudomonadota</taxon>
        <taxon>Alphaproteobacteria</taxon>
        <taxon>Rickettsiales</taxon>
        <taxon>Rickettsiaceae</taxon>
        <taxon>Rickettsieae</taxon>
        <taxon>Rickettsia</taxon>
        <taxon>belli group</taxon>
    </lineage>
</organism>
<reference evidence="2 3" key="1">
    <citation type="submission" date="2015-02" db="EMBL/GenBank/DDBJ databases">
        <title>Genome Sequencing of Rickettsiales.</title>
        <authorList>
            <person name="Daugherty S.C."/>
            <person name="Su Q."/>
            <person name="Abolude K."/>
            <person name="Beier-Sexton M."/>
            <person name="Carlyon J.A."/>
            <person name="Carter R."/>
            <person name="Day N.P."/>
            <person name="Dumler S.J."/>
            <person name="Dyachenko V."/>
            <person name="Godinez A."/>
            <person name="Kurtti T.J."/>
            <person name="Lichay M."/>
            <person name="Mullins K.E."/>
            <person name="Ott S."/>
            <person name="Pappas-Brown V."/>
            <person name="Paris D.H."/>
            <person name="Patel P."/>
            <person name="Richards A.L."/>
            <person name="Sadzewicz L."/>
            <person name="Sears K."/>
            <person name="Seidman D."/>
            <person name="Sengamalay N."/>
            <person name="Stenos J."/>
            <person name="Tallon L.J."/>
            <person name="Vincent G."/>
            <person name="Fraser C.M."/>
            <person name="Munderloh U."/>
            <person name="Dunning-Hotopp J.C."/>
        </authorList>
    </citation>
    <scope>NUCLEOTIDE SEQUENCE [LARGE SCALE GENOMIC DNA]</scope>
    <source>
        <strain evidence="2 3">RML Mogi</strain>
    </source>
</reference>
<dbReference type="STRING" id="33990.A3306_01625"/>
<keyword evidence="1" id="KW-1133">Transmembrane helix</keyword>
<proteinExistence type="predicted"/>
<name>A0A0F3QIW0_RICBE</name>
<comment type="caution">
    <text evidence="2">The sequence shown here is derived from an EMBL/GenBank/DDBJ whole genome shotgun (WGS) entry which is preliminary data.</text>
</comment>
<gene>
    <name evidence="2" type="ORF">RBEMOGI_1167</name>
</gene>
<dbReference type="Proteomes" id="UP000033689">
    <property type="component" value="Unassembled WGS sequence"/>
</dbReference>
<evidence type="ECO:0008006" key="4">
    <source>
        <dbReference type="Google" id="ProtNLM"/>
    </source>
</evidence>
<protein>
    <recommendedName>
        <fullName evidence="4">Transporter AmpG 3</fullName>
    </recommendedName>
</protein>
<evidence type="ECO:0000313" key="2">
    <source>
        <dbReference type="EMBL" id="KJV92535.1"/>
    </source>
</evidence>
<feature type="transmembrane region" description="Helical" evidence="1">
    <location>
        <begin position="7"/>
        <end position="29"/>
    </location>
</feature>
<evidence type="ECO:0000313" key="3">
    <source>
        <dbReference type="Proteomes" id="UP000033689"/>
    </source>
</evidence>
<dbReference type="AlphaFoldDB" id="A0A0F3QIW0"/>